<accession>Q9KBF4</accession>
<evidence type="ECO:0000259" key="2">
    <source>
        <dbReference type="Pfam" id="PF13478"/>
    </source>
</evidence>
<organism evidence="4 5">
    <name type="scientific">Halalkalibacterium halodurans (strain ATCC BAA-125 / DSM 18197 / FERM 7344 / JCM 9153 / C-125)</name>
    <name type="common">Bacillus halodurans</name>
    <dbReference type="NCBI Taxonomy" id="272558"/>
    <lineage>
        <taxon>Bacteria</taxon>
        <taxon>Bacillati</taxon>
        <taxon>Bacillota</taxon>
        <taxon>Bacilli</taxon>
        <taxon>Bacillales</taxon>
        <taxon>Bacillaceae</taxon>
        <taxon>Halalkalibacterium (ex Joshi et al. 2022)</taxon>
    </lineage>
</organism>
<evidence type="ECO:0000259" key="1">
    <source>
        <dbReference type="Pfam" id="PF02625"/>
    </source>
</evidence>
<dbReference type="STRING" id="272558.gene:10727872"/>
<evidence type="ECO:0000313" key="5">
    <source>
        <dbReference type="Proteomes" id="UP000001258"/>
    </source>
</evidence>
<reference evidence="6" key="2">
    <citation type="submission" date="2010-08" db="PDB data bank">
        <title>Crystal structure of a xanthine dehydrogenase (BH1974) from Bacillus halodurans at 2.80 A resolution.</title>
        <authorList>
            <consortium name="Joint Center for Structural Genomics (JCSG)"/>
        </authorList>
    </citation>
    <scope>X-RAY CRYSTALLOGRAPHY (2.80 ANGSTROMS)</scope>
</reference>
<proteinExistence type="evidence at protein level"/>
<dbReference type="Pfam" id="PF21469">
    <property type="entry name" value="BH1974-like_central"/>
    <property type="match status" value="1"/>
</dbReference>
<name>Q9KBF4_HALH5</name>
<dbReference type="Pfam" id="PF02625">
    <property type="entry name" value="XdhC_CoxI"/>
    <property type="match status" value="1"/>
</dbReference>
<keyword evidence="6" id="KW-0002">3D-structure</keyword>
<evidence type="ECO:0000313" key="4">
    <source>
        <dbReference type="EMBL" id="BAB05693.1"/>
    </source>
</evidence>
<protein>
    <submittedName>
        <fullName evidence="4">BH1974 protein</fullName>
    </submittedName>
</protein>
<dbReference type="InterPro" id="IPR027051">
    <property type="entry name" value="XdhC_Rossmann_dom"/>
</dbReference>
<dbReference type="Pfam" id="PF13478">
    <property type="entry name" value="XdhC_C"/>
    <property type="match status" value="1"/>
</dbReference>
<dbReference type="PANTHER" id="PTHR30388">
    <property type="entry name" value="ALDEHYDE OXIDOREDUCTASE MOLYBDENUM COFACTOR ASSEMBLY PROTEIN"/>
    <property type="match status" value="1"/>
</dbReference>
<dbReference type="PIR" id="F83896">
    <property type="entry name" value="F83896"/>
</dbReference>
<dbReference type="KEGG" id="bha:BH1974"/>
<gene>
    <name evidence="4" type="ordered locus">BH1974</name>
</gene>
<dbReference type="Gene3D" id="3.40.50.720">
    <property type="entry name" value="NAD(P)-binding Rossmann-like Domain"/>
    <property type="match status" value="1"/>
</dbReference>
<dbReference type="InterPro" id="IPR048890">
    <property type="entry name" value="BH1974-like_central"/>
</dbReference>
<dbReference type="eggNOG" id="COG1975">
    <property type="taxonomic scope" value="Bacteria"/>
</dbReference>
<evidence type="ECO:0000259" key="3">
    <source>
        <dbReference type="Pfam" id="PF21469"/>
    </source>
</evidence>
<feature type="domain" description="XdhC Rossmann" evidence="2">
    <location>
        <begin position="183"/>
        <end position="318"/>
    </location>
</feature>
<sequence length="343" mass="39098">MSDIELLETLAGTDQPRVMATIIHVEGSSYRKEGAMMLFQEDGTQVGLLSGGCLETDLTIKAQKVWQEQLPRTVVYDLSSEDDLSWGQGSGCNGTISVLLEPVDLKLRQHLKRVYDYLCAGKSVFHVKKLSTSGAVLEYAFILDESVYFGEWHSGHPVEWIRKIDENEEPLMFTHIYSPKERLIIFGAGPDVPPLVTFASNVGFYTVVTDWRPNQCEKHFFPDADEIIVDFPADFLRKFLIRPDDFVLIMTHHFQKDQEILHFLLEKELRYIGILGSKERTRRLLQNRKPPDHLYSPVGLSIDAQGPEEIAISIVAQLIQLIRSRKQASSPFSYLFQPESCKH</sequence>
<keyword evidence="5" id="KW-1185">Reference proteome</keyword>
<dbReference type="PDB" id="3ON5">
    <property type="method" value="X-ray"/>
    <property type="resolution" value="2.80 A"/>
    <property type="chains" value="A/B=1-343"/>
</dbReference>
<dbReference type="PDBsum" id="3ON5"/>
<feature type="domain" description="BH1974-like central" evidence="3">
    <location>
        <begin position="105"/>
        <end position="178"/>
    </location>
</feature>
<dbReference type="EMBL" id="BA000004">
    <property type="protein sequence ID" value="BAB05693.1"/>
    <property type="molecule type" value="Genomic_DNA"/>
</dbReference>
<dbReference type="PANTHER" id="PTHR30388:SF6">
    <property type="entry name" value="XANTHINE DEHYDROGENASE SUBUNIT A-RELATED"/>
    <property type="match status" value="1"/>
</dbReference>
<dbReference type="HOGENOM" id="CLU_041115_1_1_9"/>
<dbReference type="InterPro" id="IPR052698">
    <property type="entry name" value="MoCofactor_Util/Proc"/>
</dbReference>
<dbReference type="Proteomes" id="UP000001258">
    <property type="component" value="Chromosome"/>
</dbReference>
<dbReference type="EvolutionaryTrace" id="Q9KBF4"/>
<feature type="domain" description="XdhC- CoxI" evidence="1">
    <location>
        <begin position="14"/>
        <end position="77"/>
    </location>
</feature>
<dbReference type="DNASU" id="891849"/>
<dbReference type="RefSeq" id="WP_010898132.1">
    <property type="nucleotide sequence ID" value="NC_002570.2"/>
</dbReference>
<evidence type="ECO:0007829" key="6">
    <source>
        <dbReference type="PDB" id="3ON5"/>
    </source>
</evidence>
<reference evidence="4 5" key="1">
    <citation type="journal article" date="2000" name="Nucleic Acids Res.">
        <title>Complete genome sequence of the alkaliphilic bacterium Bacillus halodurans and genomic sequence comparison with Bacillus subtilis.</title>
        <authorList>
            <person name="Takami H."/>
            <person name="Nakasone K."/>
            <person name="Takaki Y."/>
            <person name="Maeno G."/>
            <person name="Sasaki R."/>
            <person name="Masui N."/>
            <person name="Fuji F."/>
            <person name="Hirama C."/>
            <person name="Nakamura Y."/>
            <person name="Ogasawara N."/>
            <person name="Kuhara S."/>
            <person name="Horikoshi K."/>
        </authorList>
    </citation>
    <scope>NUCLEOTIDE SEQUENCE [LARGE SCALE GENOMIC DNA]</scope>
    <source>
        <strain evidence="5">ATCC BAA-125 / DSM 18197 / FERM 7344 / JCM 9153 / C-125</strain>
    </source>
</reference>
<dbReference type="SMR" id="Q9KBF4"/>
<dbReference type="AlphaFoldDB" id="Q9KBF4"/>
<dbReference type="InterPro" id="IPR003777">
    <property type="entry name" value="XdhC_CoxI"/>
</dbReference>